<dbReference type="Gene3D" id="3.40.140.10">
    <property type="entry name" value="Cytidine Deaminase, domain 2"/>
    <property type="match status" value="1"/>
</dbReference>
<dbReference type="Pfam" id="PF00383">
    <property type="entry name" value="dCMP_cyt_deam_1"/>
    <property type="match status" value="1"/>
</dbReference>
<gene>
    <name evidence="2" type="ORF">CKO28_07100</name>
</gene>
<evidence type="ECO:0000259" key="1">
    <source>
        <dbReference type="PROSITE" id="PS51747"/>
    </source>
</evidence>
<proteinExistence type="predicted"/>
<comment type="caution">
    <text evidence="2">The sequence shown here is derived from an EMBL/GenBank/DDBJ whole genome shotgun (WGS) entry which is preliminary data.</text>
</comment>
<dbReference type="SUPFAM" id="SSF53927">
    <property type="entry name" value="Cytidine deaminase-like"/>
    <property type="match status" value="1"/>
</dbReference>
<dbReference type="RefSeq" id="WP_200339962.1">
    <property type="nucleotide sequence ID" value="NZ_NRRL01000012.1"/>
</dbReference>
<dbReference type="InterPro" id="IPR002125">
    <property type="entry name" value="CMP_dCMP_dom"/>
</dbReference>
<dbReference type="PANTHER" id="PTHR11079">
    <property type="entry name" value="CYTOSINE DEAMINASE FAMILY MEMBER"/>
    <property type="match status" value="1"/>
</dbReference>
<protein>
    <submittedName>
        <fullName evidence="2">tRNA-specific adenosine deaminase</fullName>
    </submittedName>
</protein>
<dbReference type="Proteomes" id="UP001296873">
    <property type="component" value="Unassembled WGS sequence"/>
</dbReference>
<evidence type="ECO:0000313" key="2">
    <source>
        <dbReference type="EMBL" id="MBK1667800.1"/>
    </source>
</evidence>
<reference evidence="2 3" key="1">
    <citation type="journal article" date="2020" name="Microorganisms">
        <title>Osmotic Adaptation and Compatible Solute Biosynthesis of Phototrophic Bacteria as Revealed from Genome Analyses.</title>
        <authorList>
            <person name="Imhoff J.F."/>
            <person name="Rahn T."/>
            <person name="Kunzel S."/>
            <person name="Keller A."/>
            <person name="Neulinger S.C."/>
        </authorList>
    </citation>
    <scope>NUCLEOTIDE SEQUENCE [LARGE SCALE GENOMIC DNA]</scope>
    <source>
        <strain evidence="2 3">DSM 9895</strain>
    </source>
</reference>
<keyword evidence="3" id="KW-1185">Reference proteome</keyword>
<organism evidence="2 3">
    <name type="scientific">Rhodovibrio sodomensis</name>
    <dbReference type="NCBI Taxonomy" id="1088"/>
    <lineage>
        <taxon>Bacteria</taxon>
        <taxon>Pseudomonadati</taxon>
        <taxon>Pseudomonadota</taxon>
        <taxon>Alphaproteobacteria</taxon>
        <taxon>Rhodospirillales</taxon>
        <taxon>Rhodovibrionaceae</taxon>
        <taxon>Rhodovibrio</taxon>
    </lineage>
</organism>
<accession>A0ABS1DBP6</accession>
<dbReference type="PANTHER" id="PTHR11079:SF190">
    <property type="entry name" value="CYTOSINE DEAMINASE"/>
    <property type="match status" value="1"/>
</dbReference>
<dbReference type="PROSITE" id="PS51747">
    <property type="entry name" value="CYT_DCMP_DEAMINASES_2"/>
    <property type="match status" value="1"/>
</dbReference>
<dbReference type="EMBL" id="NRRL01000012">
    <property type="protein sequence ID" value="MBK1667800.1"/>
    <property type="molecule type" value="Genomic_DNA"/>
</dbReference>
<evidence type="ECO:0000313" key="3">
    <source>
        <dbReference type="Proteomes" id="UP001296873"/>
    </source>
</evidence>
<name>A0ABS1DBP6_9PROT</name>
<dbReference type="CDD" id="cd01285">
    <property type="entry name" value="nucleoside_deaminase"/>
    <property type="match status" value="1"/>
</dbReference>
<sequence length="161" mass="17573">MPEIQPTDTDRRLMAEAIAEARAGYHEGGVPVGAVLVRDGHILARGHNRLQQEGNPVLHGETDCIRQFGRGGDFAGTTLYTTLSPCAMCAGAIILFGIPRVIVGENRNFAGEMAWLLERGVEVGLLDDADLANFFARFMAERPHLWGEDIKGYERGSDAHL</sequence>
<feature type="domain" description="CMP/dCMP-type deaminase" evidence="1">
    <location>
        <begin position="8"/>
        <end position="114"/>
    </location>
</feature>
<dbReference type="InterPro" id="IPR016193">
    <property type="entry name" value="Cytidine_deaminase-like"/>
</dbReference>